<gene>
    <name evidence="1" type="ORF">RJT34_11797</name>
</gene>
<proteinExistence type="predicted"/>
<comment type="caution">
    <text evidence="1">The sequence shown here is derived from an EMBL/GenBank/DDBJ whole genome shotgun (WGS) entry which is preliminary data.</text>
</comment>
<accession>A0AAN9JMK9</accession>
<evidence type="ECO:0000313" key="2">
    <source>
        <dbReference type="Proteomes" id="UP001359559"/>
    </source>
</evidence>
<protein>
    <submittedName>
        <fullName evidence="1">Uncharacterized protein</fullName>
    </submittedName>
</protein>
<reference evidence="1 2" key="1">
    <citation type="submission" date="2024-01" db="EMBL/GenBank/DDBJ databases">
        <title>The genomes of 5 underutilized Papilionoideae crops provide insights into root nodulation and disease resistance.</title>
        <authorList>
            <person name="Yuan L."/>
        </authorList>
    </citation>
    <scope>NUCLEOTIDE SEQUENCE [LARGE SCALE GENOMIC DNA]</scope>
    <source>
        <strain evidence="1">LY-2023</strain>
        <tissue evidence="1">Leaf</tissue>
    </source>
</reference>
<evidence type="ECO:0000313" key="1">
    <source>
        <dbReference type="EMBL" id="KAK7300944.1"/>
    </source>
</evidence>
<sequence length="106" mass="11956">MLASLCQFDVIKWQKLSMNIKRWELPQMTHSIPASIANELREDSLGGAGTSVSRANDEAGVGFERVATNQVTRGHDRHLKQIVEAWNRVTRDREDANAPEVRQAED</sequence>
<dbReference type="Proteomes" id="UP001359559">
    <property type="component" value="Unassembled WGS sequence"/>
</dbReference>
<name>A0AAN9JMK9_CLITE</name>
<keyword evidence="2" id="KW-1185">Reference proteome</keyword>
<dbReference type="AlphaFoldDB" id="A0AAN9JMK9"/>
<dbReference type="EMBL" id="JAYKXN010000003">
    <property type="protein sequence ID" value="KAK7300944.1"/>
    <property type="molecule type" value="Genomic_DNA"/>
</dbReference>
<organism evidence="1 2">
    <name type="scientific">Clitoria ternatea</name>
    <name type="common">Butterfly pea</name>
    <dbReference type="NCBI Taxonomy" id="43366"/>
    <lineage>
        <taxon>Eukaryota</taxon>
        <taxon>Viridiplantae</taxon>
        <taxon>Streptophyta</taxon>
        <taxon>Embryophyta</taxon>
        <taxon>Tracheophyta</taxon>
        <taxon>Spermatophyta</taxon>
        <taxon>Magnoliopsida</taxon>
        <taxon>eudicotyledons</taxon>
        <taxon>Gunneridae</taxon>
        <taxon>Pentapetalae</taxon>
        <taxon>rosids</taxon>
        <taxon>fabids</taxon>
        <taxon>Fabales</taxon>
        <taxon>Fabaceae</taxon>
        <taxon>Papilionoideae</taxon>
        <taxon>50 kb inversion clade</taxon>
        <taxon>NPAAA clade</taxon>
        <taxon>indigoferoid/millettioid clade</taxon>
        <taxon>Phaseoleae</taxon>
        <taxon>Clitoria</taxon>
    </lineage>
</organism>